<name>A0ABZ3JBK3_SPOA4</name>
<keyword evidence="2" id="KW-1185">Reference proteome</keyword>
<reference evidence="1" key="1">
    <citation type="submission" date="2024-05" db="EMBL/GenBank/DDBJ databases">
        <title>Isolation and characterization of Sporomusa carbonis sp. nov., a carboxydotrophic hydrogenogen in the genus of Sporomusa isolated from a charcoal burning pile.</title>
        <authorList>
            <person name="Boeer T."/>
            <person name="Rosenbaum F."/>
            <person name="Eysell L."/>
            <person name="Mueller V."/>
            <person name="Daniel R."/>
            <person name="Poehlein A."/>
        </authorList>
    </citation>
    <scope>NUCLEOTIDE SEQUENCE [LARGE SCALE GENOMIC DNA]</scope>
    <source>
        <strain evidence="1">DSM 3132</strain>
    </source>
</reference>
<organism evidence="1 2">
    <name type="scientific">Sporomusa acidovorans (strain ATCC 49682 / DSM 3132 / Mol)</name>
    <dbReference type="NCBI Taxonomy" id="1123286"/>
    <lineage>
        <taxon>Bacteria</taxon>
        <taxon>Bacillati</taxon>
        <taxon>Bacillota</taxon>
        <taxon>Negativicutes</taxon>
        <taxon>Selenomonadales</taxon>
        <taxon>Sporomusaceae</taxon>
        <taxon>Sporomusa</taxon>
    </lineage>
</organism>
<evidence type="ECO:0008006" key="3">
    <source>
        <dbReference type="Google" id="ProtNLM"/>
    </source>
</evidence>
<dbReference type="Gene3D" id="1.10.3210.10">
    <property type="entry name" value="Hypothetical protein af1432"/>
    <property type="match status" value="1"/>
</dbReference>
<evidence type="ECO:0000313" key="1">
    <source>
        <dbReference type="EMBL" id="XFO75525.1"/>
    </source>
</evidence>
<gene>
    <name evidence="1" type="ORF">SPACI_056470</name>
</gene>
<accession>A0ABZ3JBK3</accession>
<dbReference type="SUPFAM" id="SSF109604">
    <property type="entry name" value="HD-domain/PDEase-like"/>
    <property type="match status" value="1"/>
</dbReference>
<dbReference type="EMBL" id="CP155571">
    <property type="protein sequence ID" value="XFO75525.1"/>
    <property type="molecule type" value="Genomic_DNA"/>
</dbReference>
<sequence length="187" mass="21546">MLNKAIEIATRAHAEQVDKAGAPYIFHPFRVMMAGNSEIERICGVLHDTIEDSDITLEFLQKEGFSDEVLAVLDCLTKRYGENYDDFIGRILENTTACVVKLADLHDNMDLSRISNPIDEDKARIEKYSRAAERIYDVLPMGSGSTGERTIKVDGYVTIQPFMTHDDFWHRFISFRKSRMVFLRLYR</sequence>
<evidence type="ECO:0000313" key="2">
    <source>
        <dbReference type="Proteomes" id="UP000216052"/>
    </source>
</evidence>
<dbReference type="Proteomes" id="UP000216052">
    <property type="component" value="Chromosome"/>
</dbReference>
<proteinExistence type="predicted"/>
<protein>
    <recommendedName>
        <fullName evidence="3">GTP diphosphokinase</fullName>
    </recommendedName>
</protein>
<dbReference type="RefSeq" id="WP_211285203.1">
    <property type="nucleotide sequence ID" value="NZ_CP155571.1"/>
</dbReference>